<evidence type="ECO:0000259" key="1">
    <source>
        <dbReference type="Pfam" id="PF13358"/>
    </source>
</evidence>
<reference evidence="3 4" key="1">
    <citation type="submission" date="2016-10" db="EMBL/GenBank/DDBJ databases">
        <authorList>
            <person name="de Groot N.N."/>
        </authorList>
    </citation>
    <scope>NUCLEOTIDE SEQUENCE [LARGE SCALE GENOMIC DNA]</scope>
    <source>
        <strain evidence="3 4">DSM 373</strain>
    </source>
</reference>
<evidence type="ECO:0000259" key="2">
    <source>
        <dbReference type="Pfam" id="PF13592"/>
    </source>
</evidence>
<proteinExistence type="predicted"/>
<dbReference type="InterPro" id="IPR047655">
    <property type="entry name" value="Transpos_IS630-like"/>
</dbReference>
<evidence type="ECO:0000313" key="3">
    <source>
        <dbReference type="EMBL" id="SEJ12648.1"/>
    </source>
</evidence>
<dbReference type="GO" id="GO:0003676">
    <property type="term" value="F:nucleic acid binding"/>
    <property type="evidence" value="ECO:0007669"/>
    <property type="project" value="InterPro"/>
</dbReference>
<dbReference type="RefSeq" id="WP_090732799.1">
    <property type="nucleotide sequence ID" value="NZ_FNYQ01000050.1"/>
</dbReference>
<dbReference type="OrthoDB" id="129174at2"/>
<dbReference type="Gene3D" id="3.30.420.10">
    <property type="entry name" value="Ribonuclease H-like superfamily/Ribonuclease H"/>
    <property type="match status" value="1"/>
</dbReference>
<dbReference type="Pfam" id="PF13592">
    <property type="entry name" value="HTH_33"/>
    <property type="match status" value="1"/>
</dbReference>
<dbReference type="PANTHER" id="PTHR46564">
    <property type="entry name" value="TRANSPOSASE"/>
    <property type="match status" value="1"/>
</dbReference>
<accession>A0A1H6W6Q6</accession>
<sequence length="302" mass="34503">TIKTWLTRAKREGAQALEEKRRGRPVGACRKLTPADEQWLREQIVEQTPQQLQLPFALWTRPAIKALARERLGIELQDRLIGKYLKRRGFTPQRPVKRAQEQRPEDIERWLEQTYPQVKARADAEGAVIHWGDETAVKEDANWIRGYAPRGQTPVLATPTRWHKLSMISAISPRGEVAFQIVEGSINALRFIDFLGRLVEGAAQKIFLVVDNLRVHHAKVVSEWLSDKQDKIELVFLPPYAPESNPDEYLNRDFKTALRSGPVSHDKASLLDKAMAFMNTLGTLPDKVMAYFRHPAARYAIA</sequence>
<dbReference type="AlphaFoldDB" id="A0A1H6W6Q6"/>
<dbReference type="InterPro" id="IPR036397">
    <property type="entry name" value="RNaseH_sf"/>
</dbReference>
<feature type="domain" description="Tc1-like transposase DDE" evidence="1">
    <location>
        <begin position="129"/>
        <end position="264"/>
    </location>
</feature>
<dbReference type="EMBL" id="FNYQ01000050">
    <property type="protein sequence ID" value="SEJ12648.1"/>
    <property type="molecule type" value="Genomic_DNA"/>
</dbReference>
<name>A0A1H6W6Q6_9GAMM</name>
<dbReference type="NCBIfam" id="NF033545">
    <property type="entry name" value="transpos_IS630"/>
    <property type="match status" value="1"/>
</dbReference>
<evidence type="ECO:0000313" key="4">
    <source>
        <dbReference type="Proteomes" id="UP000199250"/>
    </source>
</evidence>
<gene>
    <name evidence="3" type="ORF">SAMN04244572_02847</name>
</gene>
<feature type="domain" description="Winged helix-turn helix" evidence="2">
    <location>
        <begin position="56"/>
        <end position="113"/>
    </location>
</feature>
<dbReference type="InterPro" id="IPR025959">
    <property type="entry name" value="Winged_HTH_dom"/>
</dbReference>
<protein>
    <submittedName>
        <fullName evidence="3">Transposase</fullName>
    </submittedName>
</protein>
<dbReference type="PANTHER" id="PTHR46564:SF1">
    <property type="entry name" value="TRANSPOSASE"/>
    <property type="match status" value="1"/>
</dbReference>
<feature type="non-terminal residue" evidence="3">
    <location>
        <position position="1"/>
    </location>
</feature>
<dbReference type="Proteomes" id="UP000199250">
    <property type="component" value="Unassembled WGS sequence"/>
</dbReference>
<dbReference type="InterPro" id="IPR038717">
    <property type="entry name" value="Tc1-like_DDE_dom"/>
</dbReference>
<dbReference type="Pfam" id="PF13358">
    <property type="entry name" value="DDE_3"/>
    <property type="match status" value="1"/>
</dbReference>
<organism evidence="3 4">
    <name type="scientific">Azotobacter beijerinckii</name>
    <dbReference type="NCBI Taxonomy" id="170623"/>
    <lineage>
        <taxon>Bacteria</taxon>
        <taxon>Pseudomonadati</taxon>
        <taxon>Pseudomonadota</taxon>
        <taxon>Gammaproteobacteria</taxon>
        <taxon>Pseudomonadales</taxon>
        <taxon>Pseudomonadaceae</taxon>
        <taxon>Azotobacter</taxon>
    </lineage>
</organism>